<evidence type="ECO:0000256" key="1">
    <source>
        <dbReference type="SAM" id="Phobius"/>
    </source>
</evidence>
<protein>
    <submittedName>
        <fullName evidence="2">Uncharacterized protein</fullName>
    </submittedName>
</protein>
<keyword evidence="1" id="KW-0472">Membrane</keyword>
<reference evidence="2" key="1">
    <citation type="submission" date="2016-01" db="EMBL/GenBank/DDBJ databases">
        <title>Complete genome of Planococcus kocurri type strain.</title>
        <authorList>
            <person name="See-Too W.S."/>
        </authorList>
    </citation>
    <scope>NUCLEOTIDE SEQUENCE [LARGE SCALE GENOMIC DNA]</scope>
    <source>
        <strain evidence="2">ATCC 43650</strain>
    </source>
</reference>
<keyword evidence="1" id="KW-1133">Transmembrane helix</keyword>
<dbReference type="Proteomes" id="UP000065533">
    <property type="component" value="Chromosome"/>
</dbReference>
<evidence type="ECO:0000313" key="2">
    <source>
        <dbReference type="EMBL" id="ALS79150.1"/>
    </source>
</evidence>
<feature type="transmembrane region" description="Helical" evidence="1">
    <location>
        <begin position="12"/>
        <end position="29"/>
    </location>
</feature>
<gene>
    <name evidence="2" type="ORF">AUO94_10955</name>
</gene>
<name>A0ABM5WXT4_9BACL</name>
<dbReference type="EMBL" id="CP013661">
    <property type="protein sequence ID" value="ALS79150.1"/>
    <property type="molecule type" value="Genomic_DNA"/>
</dbReference>
<organism evidence="2 3">
    <name type="scientific">Planococcus kocurii</name>
    <dbReference type="NCBI Taxonomy" id="1374"/>
    <lineage>
        <taxon>Bacteria</taxon>
        <taxon>Bacillati</taxon>
        <taxon>Bacillota</taxon>
        <taxon>Bacilli</taxon>
        <taxon>Bacillales</taxon>
        <taxon>Caryophanaceae</taxon>
        <taxon>Planococcus</taxon>
    </lineage>
</organism>
<proteinExistence type="predicted"/>
<sequence>MFKSNLANQLIKIILIWIIYFLIFTNGVFSYPQDIVFIILATIFYILLTTFFLWRIKKPSKKVRSEQA</sequence>
<evidence type="ECO:0000313" key="3">
    <source>
        <dbReference type="Proteomes" id="UP000065533"/>
    </source>
</evidence>
<accession>A0ABM5WXT4</accession>
<keyword evidence="3" id="KW-1185">Reference proteome</keyword>
<keyword evidence="1" id="KW-0812">Transmembrane</keyword>
<feature type="transmembrane region" description="Helical" evidence="1">
    <location>
        <begin position="35"/>
        <end position="54"/>
    </location>
</feature>